<keyword evidence="5 7" id="KW-0862">Zinc</keyword>
<reference evidence="9 10" key="1">
    <citation type="journal article" date="2016" name="Nat. Commun.">
        <title>Thousands of microbial genomes shed light on interconnected biogeochemical processes in an aquifer system.</title>
        <authorList>
            <person name="Anantharaman K."/>
            <person name="Brown C.T."/>
            <person name="Hug L.A."/>
            <person name="Sharon I."/>
            <person name="Castelle C.J."/>
            <person name="Probst A.J."/>
            <person name="Thomas B.C."/>
            <person name="Singh A."/>
            <person name="Wilkins M.J."/>
            <person name="Karaoz U."/>
            <person name="Brodie E.L."/>
            <person name="Williams K.H."/>
            <person name="Hubbard S.S."/>
            <person name="Banfield J.F."/>
        </authorList>
    </citation>
    <scope>NUCLEOTIDE SEQUENCE [LARGE SCALE GENOMIC DNA]</scope>
</reference>
<dbReference type="PANTHER" id="PTHR11086:SF18">
    <property type="entry name" value="DEOXYCYTIDYLATE DEAMINASE"/>
    <property type="match status" value="1"/>
</dbReference>
<dbReference type="InterPro" id="IPR002125">
    <property type="entry name" value="CMP_dCMP_dom"/>
</dbReference>
<dbReference type="InterPro" id="IPR016193">
    <property type="entry name" value="Cytidine_deaminase-like"/>
</dbReference>
<comment type="caution">
    <text evidence="9">The sequence shown here is derived from an EMBL/GenBank/DDBJ whole genome shotgun (WGS) entry which is preliminary data.</text>
</comment>
<feature type="domain" description="CMP/dCMP-type deaminase" evidence="8">
    <location>
        <begin position="8"/>
        <end position="143"/>
    </location>
</feature>
<sequence length="154" mass="17295">MSKIKRPSWDEYFVELAEIVRKRADCLRRRVGCLLVKDKRITATGYNGTPHNIANCSERGCIRCEKRMKGKLKSGEKEESCICIHAEQNAIIQAAYLGLSTKDSTLYSTTNPCSSCAKMLINAGIKKVVCRIDHHDIEGINLLKKAKVQVIINK</sequence>
<dbReference type="Pfam" id="PF00383">
    <property type="entry name" value="dCMP_cyt_deam_1"/>
    <property type="match status" value="1"/>
</dbReference>
<evidence type="ECO:0000259" key="8">
    <source>
        <dbReference type="PROSITE" id="PS51747"/>
    </source>
</evidence>
<comment type="similarity">
    <text evidence="2">Belongs to the cytidine and deoxycytidylate deaminase family.</text>
</comment>
<dbReference type="EMBL" id="MFZG01000040">
    <property type="protein sequence ID" value="OGK15141.1"/>
    <property type="molecule type" value="Genomic_DNA"/>
</dbReference>
<keyword evidence="3 7" id="KW-0479">Metal-binding</keyword>
<dbReference type="InterPro" id="IPR015517">
    <property type="entry name" value="dCMP_deaminase-rel"/>
</dbReference>
<evidence type="ECO:0000256" key="2">
    <source>
        <dbReference type="ARBA" id="ARBA00006576"/>
    </source>
</evidence>
<feature type="binding site" evidence="7">
    <location>
        <position position="85"/>
    </location>
    <ligand>
        <name>Zn(2+)</name>
        <dbReference type="ChEBI" id="CHEBI:29105"/>
        <note>catalytic</note>
    </ligand>
</feature>
<evidence type="ECO:0000256" key="5">
    <source>
        <dbReference type="ARBA" id="ARBA00022833"/>
    </source>
</evidence>
<feature type="active site" description="Proton donor" evidence="6">
    <location>
        <position position="87"/>
    </location>
</feature>
<dbReference type="GO" id="GO:0006220">
    <property type="term" value="P:pyrimidine nucleotide metabolic process"/>
    <property type="evidence" value="ECO:0007669"/>
    <property type="project" value="InterPro"/>
</dbReference>
<dbReference type="PROSITE" id="PS51747">
    <property type="entry name" value="CYT_DCMP_DEAMINASES_2"/>
    <property type="match status" value="1"/>
</dbReference>
<dbReference type="InterPro" id="IPR016192">
    <property type="entry name" value="APOBEC/CMP_deaminase_Zn-bd"/>
</dbReference>
<evidence type="ECO:0000256" key="7">
    <source>
        <dbReference type="PIRSR" id="PIRSR006019-2"/>
    </source>
</evidence>
<evidence type="ECO:0000313" key="10">
    <source>
        <dbReference type="Proteomes" id="UP000177208"/>
    </source>
</evidence>
<feature type="binding site" evidence="7">
    <location>
        <position position="113"/>
    </location>
    <ligand>
        <name>Zn(2+)</name>
        <dbReference type="ChEBI" id="CHEBI:29105"/>
        <note>catalytic</note>
    </ligand>
</feature>
<dbReference type="GO" id="GO:0004132">
    <property type="term" value="F:dCMP deaminase activity"/>
    <property type="evidence" value="ECO:0007669"/>
    <property type="project" value="InterPro"/>
</dbReference>
<evidence type="ECO:0000256" key="3">
    <source>
        <dbReference type="ARBA" id="ARBA00022723"/>
    </source>
</evidence>
<gene>
    <name evidence="9" type="ORF">A2774_05645</name>
</gene>
<dbReference type="SUPFAM" id="SSF53927">
    <property type="entry name" value="Cytidine deaminase-like"/>
    <property type="match status" value="1"/>
</dbReference>
<evidence type="ECO:0000256" key="1">
    <source>
        <dbReference type="ARBA" id="ARBA00001947"/>
    </source>
</evidence>
<dbReference type="GO" id="GO:0005737">
    <property type="term" value="C:cytoplasm"/>
    <property type="evidence" value="ECO:0007669"/>
    <property type="project" value="TreeGrafter"/>
</dbReference>
<organism evidence="9 10">
    <name type="scientific">Candidatus Roizmanbacteria bacterium RIFCSPHIGHO2_01_FULL_39_12c</name>
    <dbReference type="NCBI Taxonomy" id="1802031"/>
    <lineage>
        <taxon>Bacteria</taxon>
        <taxon>Candidatus Roizmaniibacteriota</taxon>
    </lineage>
</organism>
<comment type="cofactor">
    <cofactor evidence="1 7">
        <name>Zn(2+)</name>
        <dbReference type="ChEBI" id="CHEBI:29105"/>
    </cofactor>
</comment>
<dbReference type="AlphaFoldDB" id="A0A1F7G8A7"/>
<dbReference type="PIRSF" id="PIRSF006019">
    <property type="entry name" value="dCMP_deaminase"/>
    <property type="match status" value="1"/>
</dbReference>
<dbReference type="PROSITE" id="PS00903">
    <property type="entry name" value="CYT_DCMP_DEAMINASES_1"/>
    <property type="match status" value="1"/>
</dbReference>
<evidence type="ECO:0000313" key="9">
    <source>
        <dbReference type="EMBL" id="OGK15141.1"/>
    </source>
</evidence>
<evidence type="ECO:0000256" key="6">
    <source>
        <dbReference type="PIRSR" id="PIRSR006019-1"/>
    </source>
</evidence>
<dbReference type="GO" id="GO:0008270">
    <property type="term" value="F:zinc ion binding"/>
    <property type="evidence" value="ECO:0007669"/>
    <property type="project" value="InterPro"/>
</dbReference>
<name>A0A1F7G8A7_9BACT</name>
<protein>
    <submittedName>
        <fullName evidence="9">Cytidine deaminase</fullName>
    </submittedName>
</protein>
<dbReference type="InterPro" id="IPR035105">
    <property type="entry name" value="Deoxycytidylate_deaminase_dom"/>
</dbReference>
<dbReference type="InterPro" id="IPR016473">
    <property type="entry name" value="dCMP_deaminase"/>
</dbReference>
<dbReference type="Gene3D" id="3.40.140.10">
    <property type="entry name" value="Cytidine Deaminase, domain 2"/>
    <property type="match status" value="1"/>
</dbReference>
<dbReference type="PANTHER" id="PTHR11086">
    <property type="entry name" value="DEOXYCYTIDYLATE DEAMINASE-RELATED"/>
    <property type="match status" value="1"/>
</dbReference>
<proteinExistence type="inferred from homology"/>
<dbReference type="CDD" id="cd01286">
    <property type="entry name" value="deoxycytidylate_deaminase"/>
    <property type="match status" value="1"/>
</dbReference>
<keyword evidence="4" id="KW-0378">Hydrolase</keyword>
<dbReference type="Proteomes" id="UP000177208">
    <property type="component" value="Unassembled WGS sequence"/>
</dbReference>
<feature type="binding site" evidence="7">
    <location>
        <position position="116"/>
    </location>
    <ligand>
        <name>Zn(2+)</name>
        <dbReference type="ChEBI" id="CHEBI:29105"/>
        <note>catalytic</note>
    </ligand>
</feature>
<accession>A0A1F7G8A7</accession>
<evidence type="ECO:0000256" key="4">
    <source>
        <dbReference type="ARBA" id="ARBA00022801"/>
    </source>
</evidence>